<dbReference type="InterPro" id="IPR000421">
    <property type="entry name" value="FA58C"/>
</dbReference>
<dbReference type="PROSITE" id="PS50022">
    <property type="entry name" value="FA58C_3"/>
    <property type="match status" value="1"/>
</dbReference>
<evidence type="ECO:0000256" key="4">
    <source>
        <dbReference type="ARBA" id="ARBA00022525"/>
    </source>
</evidence>
<dbReference type="InterPro" id="IPR000834">
    <property type="entry name" value="Peptidase_M14"/>
</dbReference>
<dbReference type="CDD" id="cd00057">
    <property type="entry name" value="FA58C"/>
    <property type="match status" value="1"/>
</dbReference>
<organism evidence="17 18">
    <name type="scientific">Cyprinus carpio</name>
    <name type="common">Common carp</name>
    <dbReference type="NCBI Taxonomy" id="7962"/>
    <lineage>
        <taxon>Eukaryota</taxon>
        <taxon>Metazoa</taxon>
        <taxon>Chordata</taxon>
        <taxon>Craniata</taxon>
        <taxon>Vertebrata</taxon>
        <taxon>Euteleostomi</taxon>
        <taxon>Actinopterygii</taxon>
        <taxon>Neopterygii</taxon>
        <taxon>Teleostei</taxon>
        <taxon>Ostariophysi</taxon>
        <taxon>Cypriniformes</taxon>
        <taxon>Cyprinidae</taxon>
        <taxon>Cyprininae</taxon>
        <taxon>Cyprinus</taxon>
    </lineage>
</organism>
<keyword evidence="6" id="KW-0645">Protease</keyword>
<evidence type="ECO:0000256" key="2">
    <source>
        <dbReference type="ARBA" id="ARBA00004613"/>
    </source>
</evidence>
<evidence type="ECO:0000313" key="17">
    <source>
        <dbReference type="Ensembl" id="ENSCCRP00020079160.1"/>
    </source>
</evidence>
<evidence type="ECO:0000256" key="6">
    <source>
        <dbReference type="ARBA" id="ARBA00022670"/>
    </source>
</evidence>
<evidence type="ECO:0000256" key="3">
    <source>
        <dbReference type="ARBA" id="ARBA00005988"/>
    </source>
</evidence>
<keyword evidence="12" id="KW-1015">Disulfide bond</keyword>
<feature type="domain" description="F5/8 type C" evidence="15">
    <location>
        <begin position="63"/>
        <end position="222"/>
    </location>
</feature>
<evidence type="ECO:0000256" key="11">
    <source>
        <dbReference type="ARBA" id="ARBA00023049"/>
    </source>
</evidence>
<keyword evidence="7" id="KW-0479">Metal-binding</keyword>
<dbReference type="Gene3D" id="2.60.40.1120">
    <property type="entry name" value="Carboxypeptidase-like, regulatory domain"/>
    <property type="match status" value="1"/>
</dbReference>
<dbReference type="GO" id="GO:0005615">
    <property type="term" value="C:extracellular space"/>
    <property type="evidence" value="ECO:0007669"/>
    <property type="project" value="TreeGrafter"/>
</dbReference>
<feature type="domain" description="Peptidase M14" evidence="16">
    <location>
        <begin position="246"/>
        <end position="567"/>
    </location>
</feature>
<keyword evidence="5" id="KW-0121">Carboxypeptidase</keyword>
<evidence type="ECO:0000256" key="9">
    <source>
        <dbReference type="ARBA" id="ARBA00022801"/>
    </source>
</evidence>
<evidence type="ECO:0000313" key="18">
    <source>
        <dbReference type="Proteomes" id="UP000694701"/>
    </source>
</evidence>
<name>A0A8C2PS34_CYPCA</name>
<dbReference type="PROSITE" id="PS52035">
    <property type="entry name" value="PEPTIDASE_M14"/>
    <property type="match status" value="1"/>
</dbReference>
<dbReference type="InterPro" id="IPR008969">
    <property type="entry name" value="CarboxyPept-like_regulatory"/>
</dbReference>
<dbReference type="Pfam" id="PF13620">
    <property type="entry name" value="CarboxypepD_reg"/>
    <property type="match status" value="1"/>
</dbReference>
<dbReference type="InterPro" id="IPR057246">
    <property type="entry name" value="CARBOXYPEPT_ZN_1"/>
</dbReference>
<dbReference type="AlphaFoldDB" id="A0A8C2PS34"/>
<dbReference type="PROSITE" id="PS01285">
    <property type="entry name" value="FA58C_1"/>
    <property type="match status" value="1"/>
</dbReference>
<evidence type="ECO:0000256" key="1">
    <source>
        <dbReference type="ARBA" id="ARBA00001947"/>
    </source>
</evidence>
<keyword evidence="9" id="KW-0378">Hydrolase</keyword>
<evidence type="ECO:0000256" key="13">
    <source>
        <dbReference type="ARBA" id="ARBA00023180"/>
    </source>
</evidence>
<evidence type="ECO:0000256" key="12">
    <source>
        <dbReference type="ARBA" id="ARBA00023157"/>
    </source>
</evidence>
<accession>A0A8C2PS34</accession>
<dbReference type="CDD" id="cd11308">
    <property type="entry name" value="Peptidase_M14NE-CP-C_like"/>
    <property type="match status" value="1"/>
</dbReference>
<dbReference type="SUPFAM" id="SSF49785">
    <property type="entry name" value="Galactose-binding domain-like"/>
    <property type="match status" value="1"/>
</dbReference>
<keyword evidence="13" id="KW-0325">Glycoprotein</keyword>
<comment type="subcellular location">
    <subcellularLocation>
        <location evidence="2">Secreted</location>
    </subcellularLocation>
</comment>
<dbReference type="SUPFAM" id="SSF49464">
    <property type="entry name" value="Carboxypeptidase regulatory domain-like"/>
    <property type="match status" value="1"/>
</dbReference>
<dbReference type="Gene3D" id="3.40.630.10">
    <property type="entry name" value="Zn peptidases"/>
    <property type="match status" value="1"/>
</dbReference>
<dbReference type="Pfam" id="PF00246">
    <property type="entry name" value="Peptidase_M14"/>
    <property type="match status" value="1"/>
</dbReference>
<evidence type="ECO:0000256" key="7">
    <source>
        <dbReference type="ARBA" id="ARBA00022723"/>
    </source>
</evidence>
<reference evidence="17" key="1">
    <citation type="submission" date="2025-08" db="UniProtKB">
        <authorList>
            <consortium name="Ensembl"/>
        </authorList>
    </citation>
    <scope>IDENTIFICATION</scope>
</reference>
<dbReference type="FunFam" id="3.40.630.10:FF:000007">
    <property type="entry name" value="Carboxypeptidase X (M14 family), member 1"/>
    <property type="match status" value="1"/>
</dbReference>
<feature type="active site" description="Proton donor/acceptor" evidence="14">
    <location>
        <position position="537"/>
    </location>
</feature>
<evidence type="ECO:0000256" key="8">
    <source>
        <dbReference type="ARBA" id="ARBA00022729"/>
    </source>
</evidence>
<dbReference type="PROSITE" id="PS00132">
    <property type="entry name" value="CARBOXYPEPT_ZN_1"/>
    <property type="match status" value="1"/>
</dbReference>
<dbReference type="SUPFAM" id="SSF53187">
    <property type="entry name" value="Zn-dependent exopeptidases"/>
    <property type="match status" value="1"/>
</dbReference>
<dbReference type="Proteomes" id="UP000694701">
    <property type="component" value="Unplaced"/>
</dbReference>
<evidence type="ECO:0000259" key="15">
    <source>
        <dbReference type="PROSITE" id="PS50022"/>
    </source>
</evidence>
<dbReference type="GO" id="GO:0004181">
    <property type="term" value="F:metallocarboxypeptidase activity"/>
    <property type="evidence" value="ECO:0007669"/>
    <property type="project" value="InterPro"/>
</dbReference>
<keyword evidence="11" id="KW-0482">Metalloprotease</keyword>
<dbReference type="PROSITE" id="PS00133">
    <property type="entry name" value="CARBOXYPEPT_ZN_2"/>
    <property type="match status" value="1"/>
</dbReference>
<sequence>MSDILVVILNSQLQRTSFPVVQPLPNWGLWLCEGTTIGCYADEKLIIKFLFPSSTLNHPFAFSECPPLGLESLKVKDSQIQASSYKRMGLGPHRGRLNIQSGVEDGDIYDGAWCAEYKDQNQWLQIDAKKLTRFTAVILQGRGSIWSLDYVETFKVQVSNDTIKWKPCMNATEEAVFEGNKDSETPVLAILPEPAVAQYIRINPQTWFKNGTICLRAEIMGCELPDPKNIYPWQAEEGTKDKLDFRHHNYKEMRKLMKSVNEMCPDITRIYSIGKSYMGLKLYVMEISDNPGKHELGEPEFRYVAGMHGNEVLGRELLLNLMEYICQEYKRGNQRIVHLVEETRIHLLPSMNPDGYEMAYKKGSELAGWSLGRFSYEGIDMNHNFADLNTIMWDAIELETDKSKLINHYFPIPEHYTSEEAMVASETRAVISWMQTIPFVLSANLHGGELVVTYPFDMTKDWAPKEHTPTPDESFFRWLATVYASTNHVMSDPDRRPCHNEDFLRYNNIINGANWHTVPGMNDFSYLHTNCFEVTVELSCDKFPHASELPIEWESNKESLLVYMEQVHRGIKGVVKDRDTEAGIADAIIKVDDIDHHIRSAFDGDFWRLLNPGDYDVTVTAEGYFPATQSCRVDYEHYPTICDFHLTKTPKQRLREILAKGGKIPKDLQLRLRQLRIRKLRASTKLINQRRASQQPLVLSKCEYMMNELGPVLFLCTPLSLFDLRLSTDGALELWETSTTNGIISI</sequence>
<dbReference type="InterPro" id="IPR050753">
    <property type="entry name" value="Peptidase_M14_domain"/>
</dbReference>
<comment type="similarity">
    <text evidence="3 14">Belongs to the peptidase M14 family.</text>
</comment>
<dbReference type="FunFam" id="2.60.120.260:FF:000035">
    <property type="entry name" value="probable carboxypeptidase X1 isoform X2"/>
    <property type="match status" value="1"/>
</dbReference>
<dbReference type="GO" id="GO:0006508">
    <property type="term" value="P:proteolysis"/>
    <property type="evidence" value="ECO:0007669"/>
    <property type="project" value="UniProtKB-KW"/>
</dbReference>
<dbReference type="GO" id="GO:0008270">
    <property type="term" value="F:zinc ion binding"/>
    <property type="evidence" value="ECO:0007669"/>
    <property type="project" value="InterPro"/>
</dbReference>
<dbReference type="CDD" id="cd03869">
    <property type="entry name" value="M14_CPX_like"/>
    <property type="match status" value="1"/>
</dbReference>
<dbReference type="SMART" id="SM00631">
    <property type="entry name" value="Zn_pept"/>
    <property type="match status" value="1"/>
</dbReference>
<gene>
    <name evidence="17" type="primary">LOC109046460</name>
</gene>
<evidence type="ECO:0000256" key="14">
    <source>
        <dbReference type="PROSITE-ProRule" id="PRU01379"/>
    </source>
</evidence>
<evidence type="ECO:0000256" key="5">
    <source>
        <dbReference type="ARBA" id="ARBA00022645"/>
    </source>
</evidence>
<comment type="cofactor">
    <cofactor evidence="1">
        <name>Zn(2+)</name>
        <dbReference type="ChEBI" id="CHEBI:29105"/>
    </cofactor>
</comment>
<proteinExistence type="inferred from homology"/>
<dbReference type="PANTHER" id="PTHR11532:SF43">
    <property type="entry name" value="CARBOXYPEPTIDASE X1-RELATED"/>
    <property type="match status" value="1"/>
</dbReference>
<keyword evidence="4" id="KW-0964">Secreted</keyword>
<protein>
    <submittedName>
        <fullName evidence="17">Carboxypeptidase X (M14 family), member 1b</fullName>
    </submittedName>
</protein>
<dbReference type="SMART" id="SM00231">
    <property type="entry name" value="FA58C"/>
    <property type="match status" value="1"/>
</dbReference>
<dbReference type="InterPro" id="IPR057247">
    <property type="entry name" value="CARBOXYPEPT_ZN_2"/>
</dbReference>
<dbReference type="PRINTS" id="PR00765">
    <property type="entry name" value="CRBOXYPTASEA"/>
</dbReference>
<dbReference type="PROSITE" id="PS01286">
    <property type="entry name" value="FA58C_2"/>
    <property type="match status" value="1"/>
</dbReference>
<dbReference type="PANTHER" id="PTHR11532">
    <property type="entry name" value="PROTEASE M14 CARBOXYPEPTIDASE"/>
    <property type="match status" value="1"/>
</dbReference>
<dbReference type="Ensembl" id="ENSCCRT00020086769.1">
    <property type="protein sequence ID" value="ENSCCRP00020079160.1"/>
    <property type="gene ID" value="ENSCCRG00020036767.1"/>
</dbReference>
<evidence type="ECO:0000259" key="16">
    <source>
        <dbReference type="PROSITE" id="PS52035"/>
    </source>
</evidence>
<dbReference type="FunFam" id="2.60.40.1120:FF:000009">
    <property type="entry name" value="adipocyte enhancer-binding protein 1"/>
    <property type="match status" value="1"/>
</dbReference>
<dbReference type="Pfam" id="PF00754">
    <property type="entry name" value="F5_F8_type_C"/>
    <property type="match status" value="1"/>
</dbReference>
<dbReference type="Gene3D" id="2.60.120.260">
    <property type="entry name" value="Galactose-binding domain-like"/>
    <property type="match status" value="1"/>
</dbReference>
<keyword evidence="10" id="KW-0862">Zinc</keyword>
<keyword evidence="8" id="KW-0732">Signal</keyword>
<dbReference type="InterPro" id="IPR008979">
    <property type="entry name" value="Galactose-bd-like_sf"/>
</dbReference>
<evidence type="ECO:0000256" key="10">
    <source>
        <dbReference type="ARBA" id="ARBA00022833"/>
    </source>
</evidence>